<feature type="transmembrane region" description="Helical" evidence="9">
    <location>
        <begin position="496"/>
        <end position="515"/>
    </location>
</feature>
<evidence type="ECO:0000256" key="8">
    <source>
        <dbReference type="ARBA" id="ARBA00023136"/>
    </source>
</evidence>
<keyword evidence="5" id="KW-0831">Ubiquinone biosynthesis</keyword>
<dbReference type="SUPFAM" id="SSF56112">
    <property type="entry name" value="Protein kinase-like (PK-like)"/>
    <property type="match status" value="1"/>
</dbReference>
<feature type="transmembrane region" description="Helical" evidence="9">
    <location>
        <begin position="521"/>
        <end position="544"/>
    </location>
</feature>
<feature type="domain" description="ABC1 atypical kinase-like" evidence="10">
    <location>
        <begin position="92"/>
        <end position="336"/>
    </location>
</feature>
<proteinExistence type="inferred from homology"/>
<dbReference type="InterPro" id="IPR011009">
    <property type="entry name" value="Kinase-like_dom_sf"/>
</dbReference>
<dbReference type="Gene3D" id="1.10.510.10">
    <property type="entry name" value="Transferase(Phosphotransferase) domain 1"/>
    <property type="match status" value="1"/>
</dbReference>
<evidence type="ECO:0000256" key="7">
    <source>
        <dbReference type="ARBA" id="ARBA00022989"/>
    </source>
</evidence>
<dbReference type="GO" id="GO:0006744">
    <property type="term" value="P:ubiquinone biosynthetic process"/>
    <property type="evidence" value="ECO:0007669"/>
    <property type="project" value="UniProtKB-KW"/>
</dbReference>
<evidence type="ECO:0000313" key="11">
    <source>
        <dbReference type="EMBL" id="QSZ26724.1"/>
    </source>
</evidence>
<sequence length="554" mass="63852">MRLINIFSNKKYIKRYKEILKILTKNGFGFIVEMLAKRNRVFFDRNKSRIISMPERIRITLEELGPTFVKMGQILSTRPDILPHEIIEELSKLQDNVPPVDFDQIKGIIEDELKGNISDLFIEFDKTPIASASIGQVYRAKTIENYDVVVKVQRPDIYDKIVVDISILKGIAKILNEHLEESPIDLVEVVNELSDSLLNELDYSQEGNNADRFKENFKNVDYIYVPKIYWGYTTKKVLTMEYIDGVSVKNKDVLIAKGFDLKKIAYNGAMSILLQIYEFGFFHGDPHPGNIFIKNDGRIVFIDFGIVGFIDKSNREMIIELFKAFADYDTEEIVNILLDMDAIRNETNIKNLKYDLSSINNYFLNTPLKNINIGDSAKKIMSIIYKYKLMLPTEFTLLLKALATIEGVGKELDPDFSISNIANNFIQKTYFKNFRITKILKDNIKDLHKLSMELRKFPGKFQSILTKVIKDDIKVKFNIEETNKMRLDMNLMINKIIISIIAASLIIGSSLIIASNSGYKLYGYNALGLAGFFAAFILCLWIFYNMIFVEKRKK</sequence>
<dbReference type="Proteomes" id="UP000671913">
    <property type="component" value="Chromosome"/>
</dbReference>
<dbReference type="KEGG" id="aaut:ACETAC_07430"/>
<dbReference type="Pfam" id="PF03109">
    <property type="entry name" value="ABC1"/>
    <property type="match status" value="1"/>
</dbReference>
<dbReference type="RefSeq" id="WP_284679406.1">
    <property type="nucleotide sequence ID" value="NZ_CP060096.1"/>
</dbReference>
<name>A0A975G9A5_9THEO</name>
<dbReference type="CDD" id="cd05121">
    <property type="entry name" value="ABC1_ADCK3-like"/>
    <property type="match status" value="1"/>
</dbReference>
<comment type="similarity">
    <text evidence="2">Belongs to the protein kinase superfamily. ADCK protein kinase family.</text>
</comment>
<evidence type="ECO:0000256" key="1">
    <source>
        <dbReference type="ARBA" id="ARBA00005020"/>
    </source>
</evidence>
<dbReference type="NCBIfam" id="TIGR01982">
    <property type="entry name" value="UbiB"/>
    <property type="match status" value="1"/>
</dbReference>
<evidence type="ECO:0000259" key="10">
    <source>
        <dbReference type="Pfam" id="PF03109"/>
    </source>
</evidence>
<evidence type="ECO:0000256" key="4">
    <source>
        <dbReference type="ARBA" id="ARBA00022519"/>
    </source>
</evidence>
<dbReference type="AlphaFoldDB" id="A0A975G9A5"/>
<dbReference type="EMBL" id="CP060096">
    <property type="protein sequence ID" value="QSZ26724.1"/>
    <property type="molecule type" value="Genomic_DNA"/>
</dbReference>
<protein>
    <submittedName>
        <fullName evidence="11">2-polyprenylphenol 6-hydroxylase</fullName>
    </submittedName>
</protein>
<evidence type="ECO:0000313" key="12">
    <source>
        <dbReference type="Proteomes" id="UP000671913"/>
    </source>
</evidence>
<evidence type="ECO:0000256" key="5">
    <source>
        <dbReference type="ARBA" id="ARBA00022688"/>
    </source>
</evidence>
<evidence type="ECO:0000256" key="9">
    <source>
        <dbReference type="SAM" id="Phobius"/>
    </source>
</evidence>
<evidence type="ECO:0000256" key="2">
    <source>
        <dbReference type="ARBA" id="ARBA00009670"/>
    </source>
</evidence>
<evidence type="ECO:0000256" key="6">
    <source>
        <dbReference type="ARBA" id="ARBA00022692"/>
    </source>
</evidence>
<keyword evidence="7 9" id="KW-1133">Transmembrane helix</keyword>
<organism evidence="11 12">
    <name type="scientific">Aceticella autotrophica</name>
    <dbReference type="NCBI Taxonomy" id="2755338"/>
    <lineage>
        <taxon>Bacteria</taxon>
        <taxon>Bacillati</taxon>
        <taxon>Bacillota</taxon>
        <taxon>Clostridia</taxon>
        <taxon>Thermoanaerobacterales</taxon>
        <taxon>Thermoanaerobacteraceae</taxon>
        <taxon>Aceticella</taxon>
    </lineage>
</organism>
<evidence type="ECO:0000256" key="3">
    <source>
        <dbReference type="ARBA" id="ARBA00022475"/>
    </source>
</evidence>
<keyword evidence="4" id="KW-0997">Cell inner membrane</keyword>
<dbReference type="InterPro" id="IPR010232">
    <property type="entry name" value="UbiB"/>
</dbReference>
<keyword evidence="8 9" id="KW-0472">Membrane</keyword>
<keyword evidence="3" id="KW-1003">Cell membrane</keyword>
<gene>
    <name evidence="11" type="primary">ubiB</name>
    <name evidence="11" type="ORF">ACETAC_07430</name>
</gene>
<keyword evidence="6 9" id="KW-0812">Transmembrane</keyword>
<dbReference type="PANTHER" id="PTHR10566:SF113">
    <property type="entry name" value="PROTEIN ACTIVITY OF BC1 COMPLEX KINASE 7, CHLOROPLASTIC"/>
    <property type="match status" value="1"/>
</dbReference>
<keyword evidence="12" id="KW-1185">Reference proteome</keyword>
<accession>A0A975G9A5</accession>
<reference evidence="11" key="1">
    <citation type="submission" date="2020-08" db="EMBL/GenBank/DDBJ databases">
        <title>Genomic insights into the carbon and energy metabolism of the first obligate autotrophic acetogenic bacterium Aceticella autotrophica gen. nov., sp. nov.</title>
        <authorList>
            <person name="Toshchakov S.V."/>
            <person name="Elcheninov A.G."/>
            <person name="Kublanov I.V."/>
            <person name="Frolov E.N."/>
            <person name="Lebedinsky A.V."/>
        </authorList>
    </citation>
    <scope>NUCLEOTIDE SEQUENCE</scope>
    <source>
        <strain evidence="11">3443-3Ac</strain>
    </source>
</reference>
<comment type="pathway">
    <text evidence="1">Cofactor biosynthesis; ubiquinone biosynthesis [regulation].</text>
</comment>
<dbReference type="InterPro" id="IPR004147">
    <property type="entry name" value="ABC1_dom"/>
</dbReference>
<dbReference type="InterPro" id="IPR050154">
    <property type="entry name" value="UbiB_kinase"/>
</dbReference>
<dbReference type="PANTHER" id="PTHR10566">
    <property type="entry name" value="CHAPERONE-ACTIVITY OF BC1 COMPLEX CABC1 -RELATED"/>
    <property type="match status" value="1"/>
</dbReference>